<organism evidence="2 3">
    <name type="scientific">Microbispora oryzae</name>
    <dbReference type="NCBI Taxonomy" id="2806554"/>
    <lineage>
        <taxon>Bacteria</taxon>
        <taxon>Bacillati</taxon>
        <taxon>Actinomycetota</taxon>
        <taxon>Actinomycetes</taxon>
        <taxon>Streptosporangiales</taxon>
        <taxon>Streptosporangiaceae</taxon>
        <taxon>Microbispora</taxon>
    </lineage>
</organism>
<keyword evidence="3" id="KW-1185">Reference proteome</keyword>
<dbReference type="EMBL" id="JAFCNB010000003">
    <property type="protein sequence ID" value="MBP2703553.1"/>
    <property type="molecule type" value="Genomic_DNA"/>
</dbReference>
<accession>A0A940WF70</accession>
<name>A0A940WF70_9ACTN</name>
<dbReference type="AlphaFoldDB" id="A0A940WF70"/>
<proteinExistence type="predicted"/>
<gene>
    <name evidence="2" type="ORF">JOL79_07035</name>
</gene>
<comment type="caution">
    <text evidence="2">The sequence shown here is derived from an EMBL/GenBank/DDBJ whole genome shotgun (WGS) entry which is preliminary data.</text>
</comment>
<reference evidence="2" key="1">
    <citation type="submission" date="2021-02" db="EMBL/GenBank/DDBJ databases">
        <title>Draft genome sequence of Microbispora sp. RL4-1S isolated from rice leaves in Thailand.</title>
        <authorList>
            <person name="Muangham S."/>
            <person name="Duangmal K."/>
        </authorList>
    </citation>
    <scope>NUCLEOTIDE SEQUENCE</scope>
    <source>
        <strain evidence="2">RL4-1S</strain>
    </source>
</reference>
<dbReference type="Proteomes" id="UP000674234">
    <property type="component" value="Unassembled WGS sequence"/>
</dbReference>
<evidence type="ECO:0000313" key="3">
    <source>
        <dbReference type="Proteomes" id="UP000674234"/>
    </source>
</evidence>
<dbReference type="RefSeq" id="WP_210154864.1">
    <property type="nucleotide sequence ID" value="NZ_JAFCNB010000003.1"/>
</dbReference>
<evidence type="ECO:0000256" key="1">
    <source>
        <dbReference type="SAM" id="MobiDB-lite"/>
    </source>
</evidence>
<protein>
    <submittedName>
        <fullName evidence="2">Uncharacterized protein</fullName>
    </submittedName>
</protein>
<sequence>MSRKPSPSTLAYRERRDEAQRAARELYGPRADPLVAEDLADDALCRGLAAYVDRYRRQHKRGPRWAELGEQARPDVVDDLGAAADELGHLAPRVYAELLCQALQRAGWITTGQAAGSMRPGPRYTPPARPQRPRKPPAR</sequence>
<feature type="region of interest" description="Disordered" evidence="1">
    <location>
        <begin position="112"/>
        <end position="139"/>
    </location>
</feature>
<evidence type="ECO:0000313" key="2">
    <source>
        <dbReference type="EMBL" id="MBP2703553.1"/>
    </source>
</evidence>